<sequence length="87" mass="9639">MGYRVITVRQTSGHADGVLQFSVLATISGRRWGGGPSTFDPWTGTSSRITDLDYKDGRVLVRLYRSEYLLSVSSCYIGRLATHSNHS</sequence>
<dbReference type="Proteomes" id="UP000887159">
    <property type="component" value="Unassembled WGS sequence"/>
</dbReference>
<comment type="caution">
    <text evidence="1">The sequence shown here is derived from an EMBL/GenBank/DDBJ whole genome shotgun (WGS) entry which is preliminary data.</text>
</comment>
<organism evidence="1 2">
    <name type="scientific">Trichonephila clavipes</name>
    <name type="common">Golden silk orbweaver</name>
    <name type="synonym">Nephila clavipes</name>
    <dbReference type="NCBI Taxonomy" id="2585209"/>
    <lineage>
        <taxon>Eukaryota</taxon>
        <taxon>Metazoa</taxon>
        <taxon>Ecdysozoa</taxon>
        <taxon>Arthropoda</taxon>
        <taxon>Chelicerata</taxon>
        <taxon>Arachnida</taxon>
        <taxon>Araneae</taxon>
        <taxon>Araneomorphae</taxon>
        <taxon>Entelegynae</taxon>
        <taxon>Araneoidea</taxon>
        <taxon>Nephilidae</taxon>
        <taxon>Trichonephila</taxon>
    </lineage>
</organism>
<protein>
    <submittedName>
        <fullName evidence="1">Uncharacterized protein</fullName>
    </submittedName>
</protein>
<dbReference type="EMBL" id="BMAU01021188">
    <property type="protein sequence ID" value="GFX95776.1"/>
    <property type="molecule type" value="Genomic_DNA"/>
</dbReference>
<dbReference type="AlphaFoldDB" id="A0A8X6UWT6"/>
<reference evidence="1" key="1">
    <citation type="submission" date="2020-08" db="EMBL/GenBank/DDBJ databases">
        <title>Multicomponent nature underlies the extraordinary mechanical properties of spider dragline silk.</title>
        <authorList>
            <person name="Kono N."/>
            <person name="Nakamura H."/>
            <person name="Mori M."/>
            <person name="Yoshida Y."/>
            <person name="Ohtoshi R."/>
            <person name="Malay A.D."/>
            <person name="Moran D.A.P."/>
            <person name="Tomita M."/>
            <person name="Numata K."/>
            <person name="Arakawa K."/>
        </authorList>
    </citation>
    <scope>NUCLEOTIDE SEQUENCE</scope>
</reference>
<evidence type="ECO:0000313" key="1">
    <source>
        <dbReference type="EMBL" id="GFX95776.1"/>
    </source>
</evidence>
<proteinExistence type="predicted"/>
<accession>A0A8X6UWT6</accession>
<evidence type="ECO:0000313" key="2">
    <source>
        <dbReference type="Proteomes" id="UP000887159"/>
    </source>
</evidence>
<keyword evidence="2" id="KW-1185">Reference proteome</keyword>
<name>A0A8X6UWT6_TRICX</name>
<gene>
    <name evidence="1" type="ORF">TNCV_4887021</name>
</gene>